<accession>A0A6L2KIG0</accession>
<dbReference type="AlphaFoldDB" id="A0A6L2KIG0"/>
<name>A0A6L2KIG0_TANCI</name>
<dbReference type="EMBL" id="BKCJ010002304">
    <property type="protein sequence ID" value="GEU47664.1"/>
    <property type="molecule type" value="Genomic_DNA"/>
</dbReference>
<gene>
    <name evidence="2" type="ORF">Tci_019642</name>
</gene>
<evidence type="ECO:0000313" key="2">
    <source>
        <dbReference type="EMBL" id="GEU47664.1"/>
    </source>
</evidence>
<comment type="caution">
    <text evidence="2">The sequence shown here is derived from an EMBL/GenBank/DDBJ whole genome shotgun (WGS) entry which is preliminary data.</text>
</comment>
<protein>
    <submittedName>
        <fullName evidence="2">Uncharacterized protein</fullName>
    </submittedName>
</protein>
<organism evidence="2">
    <name type="scientific">Tanacetum cinerariifolium</name>
    <name type="common">Dalmatian daisy</name>
    <name type="synonym">Chrysanthemum cinerariifolium</name>
    <dbReference type="NCBI Taxonomy" id="118510"/>
    <lineage>
        <taxon>Eukaryota</taxon>
        <taxon>Viridiplantae</taxon>
        <taxon>Streptophyta</taxon>
        <taxon>Embryophyta</taxon>
        <taxon>Tracheophyta</taxon>
        <taxon>Spermatophyta</taxon>
        <taxon>Magnoliopsida</taxon>
        <taxon>eudicotyledons</taxon>
        <taxon>Gunneridae</taxon>
        <taxon>Pentapetalae</taxon>
        <taxon>asterids</taxon>
        <taxon>campanulids</taxon>
        <taxon>Asterales</taxon>
        <taxon>Asteraceae</taxon>
        <taxon>Asteroideae</taxon>
        <taxon>Anthemideae</taxon>
        <taxon>Anthemidinae</taxon>
        <taxon>Tanacetum</taxon>
    </lineage>
</organism>
<feature type="compositionally biased region" description="Low complexity" evidence="1">
    <location>
        <begin position="92"/>
        <end position="106"/>
    </location>
</feature>
<sequence length="405" mass="46956">MASITARITKQVKSHLPQILPKQVSSFALLSTYEAAASLIEFKLKNILIDKIDENKDKDEDPFAGSDREFKKRKTSTDAEPKTCPKTKDSKSGSTKGTKSQSKSFGKSVQSEELEFEVADFDMPQVLKVNLVTRVEVMRKHVYGYLREIEVQRVDNDLYTFKEGDFLRLLINDIEGMLILIVQNRLTNLSGGDLGVESYQKKIKITKPETTRPGLRLKDPYTPYQDPQGFIYVDTLRRNRLTRSNELYKFSDGTLTRPRTSLDDITKTIQMEYLPQRRWSLLEKKRANIMIKEINKQLKEKRMMRIFKNQNRRDLPMDILLVSVEVHRYDIKRSKSEDKGRVSTEMELVLEQTQQGTSYEVLVSAEGVEELKREVKIKGEKKEALLILRQKLGQYICCQNHKDDC</sequence>
<feature type="compositionally biased region" description="Basic and acidic residues" evidence="1">
    <location>
        <begin position="58"/>
        <end position="91"/>
    </location>
</feature>
<feature type="region of interest" description="Disordered" evidence="1">
    <location>
        <begin position="58"/>
        <end position="106"/>
    </location>
</feature>
<reference evidence="2" key="1">
    <citation type="journal article" date="2019" name="Sci. Rep.">
        <title>Draft genome of Tanacetum cinerariifolium, the natural source of mosquito coil.</title>
        <authorList>
            <person name="Yamashiro T."/>
            <person name="Shiraishi A."/>
            <person name="Satake H."/>
            <person name="Nakayama K."/>
        </authorList>
    </citation>
    <scope>NUCLEOTIDE SEQUENCE</scope>
</reference>
<proteinExistence type="predicted"/>
<evidence type="ECO:0000256" key="1">
    <source>
        <dbReference type="SAM" id="MobiDB-lite"/>
    </source>
</evidence>